<evidence type="ECO:0000313" key="1">
    <source>
        <dbReference type="EMBL" id="VUZ49697.1"/>
    </source>
</evidence>
<organism evidence="1 2">
    <name type="scientific">Hymenolepis diminuta</name>
    <name type="common">Rat tapeworm</name>
    <dbReference type="NCBI Taxonomy" id="6216"/>
    <lineage>
        <taxon>Eukaryota</taxon>
        <taxon>Metazoa</taxon>
        <taxon>Spiralia</taxon>
        <taxon>Lophotrochozoa</taxon>
        <taxon>Platyhelminthes</taxon>
        <taxon>Cestoda</taxon>
        <taxon>Eucestoda</taxon>
        <taxon>Cyclophyllidea</taxon>
        <taxon>Hymenolepididae</taxon>
        <taxon>Hymenolepis</taxon>
    </lineage>
</organism>
<dbReference type="Proteomes" id="UP000321570">
    <property type="component" value="Unassembled WGS sequence"/>
</dbReference>
<name>A0A564YQX0_HYMDI</name>
<sequence>QHSVDFSQLCDVFNRLSTEIKTLSVKFEGSKHVDSSITSMFSVPSSYSIKTSSSGEIPDPASAEEIIKNVPEFINDPKSANSLNSFSFGHLTEEQFRCLIFISELLTTPLLPLRTRLLKRMEEHPNVTLREMVRREVKIANLARDSALINFDIVSTHLVQKINVSMTHSAQFVTQPNPSTEQKPFSPCPFCRPGHFSQECPFKVYRCKRYQKIGHK</sequence>
<dbReference type="EMBL" id="CABIJS010000333">
    <property type="protein sequence ID" value="VUZ49697.1"/>
    <property type="molecule type" value="Genomic_DNA"/>
</dbReference>
<gene>
    <name evidence="1" type="ORF">WMSIL1_LOCUS8457</name>
</gene>
<keyword evidence="2" id="KW-1185">Reference proteome</keyword>
<reference evidence="1 2" key="1">
    <citation type="submission" date="2019-07" db="EMBL/GenBank/DDBJ databases">
        <authorList>
            <person name="Jastrzebski P J."/>
            <person name="Paukszto L."/>
            <person name="Jastrzebski P J."/>
        </authorList>
    </citation>
    <scope>NUCLEOTIDE SEQUENCE [LARGE SCALE GENOMIC DNA]</scope>
    <source>
        <strain evidence="1 2">WMS-il1</strain>
    </source>
</reference>
<dbReference type="AlphaFoldDB" id="A0A564YQX0"/>
<protein>
    <submittedName>
        <fullName evidence="1">Uncharacterized protein</fullName>
    </submittedName>
</protein>
<evidence type="ECO:0000313" key="2">
    <source>
        <dbReference type="Proteomes" id="UP000321570"/>
    </source>
</evidence>
<feature type="non-terminal residue" evidence="1">
    <location>
        <position position="1"/>
    </location>
</feature>
<proteinExistence type="predicted"/>
<accession>A0A564YQX0</accession>